<accession>A0A0D8LBH0</accession>
<evidence type="ECO:0000313" key="2">
    <source>
        <dbReference type="EMBL" id="KJF79114.1"/>
    </source>
</evidence>
<gene>
    <name evidence="2" type="ORF">UA45_01595</name>
</gene>
<evidence type="ECO:0000313" key="3">
    <source>
        <dbReference type="Proteomes" id="UP000032582"/>
    </source>
</evidence>
<dbReference type="PROSITE" id="PS52050">
    <property type="entry name" value="WYL"/>
    <property type="match status" value="1"/>
</dbReference>
<evidence type="ECO:0000259" key="1">
    <source>
        <dbReference type="Pfam" id="PF13280"/>
    </source>
</evidence>
<dbReference type="Proteomes" id="UP000032582">
    <property type="component" value="Unassembled WGS sequence"/>
</dbReference>
<feature type="domain" description="WYL" evidence="1">
    <location>
        <begin position="131"/>
        <end position="188"/>
    </location>
</feature>
<name>A0A0D8LBH0_MORMO</name>
<sequence>MHTSDSRHDRLAFRLAMIISRLFCGETLYPAQLAREFNVSARTLQRDFSERLVFLDTEPYQGGYRLAAGQRPYRTDSDILYFADITHITPLFPSLDRRLLSVLLSPENGAPCLVYHEPPQSAPTLFGGFYVVTQAIVRRRLLSFRCDGQDHEGMAPYKLIYFQRDWYLCGEWQSALRVFRFSQLQNIAVSGRRFRQDAVIARTVTRPEFITALPHYQFIRSLIT</sequence>
<dbReference type="Pfam" id="PF13280">
    <property type="entry name" value="WYL"/>
    <property type="match status" value="1"/>
</dbReference>
<comment type="caution">
    <text evidence="2">The sequence shown here is derived from an EMBL/GenBank/DDBJ whole genome shotgun (WGS) entry which is preliminary data.</text>
</comment>
<proteinExistence type="predicted"/>
<protein>
    <submittedName>
        <fullName evidence="2">Transcriptional regulator</fullName>
    </submittedName>
</protein>
<dbReference type="InterPro" id="IPR026881">
    <property type="entry name" value="WYL_dom"/>
</dbReference>
<dbReference type="PATRIC" id="fig|582.24.peg.483"/>
<organism evidence="2 3">
    <name type="scientific">Morganella morganii</name>
    <name type="common">Proteus morganii</name>
    <dbReference type="NCBI Taxonomy" id="582"/>
    <lineage>
        <taxon>Bacteria</taxon>
        <taxon>Pseudomonadati</taxon>
        <taxon>Pseudomonadota</taxon>
        <taxon>Gammaproteobacteria</taxon>
        <taxon>Enterobacterales</taxon>
        <taxon>Morganellaceae</taxon>
        <taxon>Morganella</taxon>
    </lineage>
</organism>
<dbReference type="EMBL" id="JZSH01000007">
    <property type="protein sequence ID" value="KJF79114.1"/>
    <property type="molecule type" value="Genomic_DNA"/>
</dbReference>
<dbReference type="AlphaFoldDB" id="A0A0D8LBH0"/>
<reference evidence="2 3" key="1">
    <citation type="submission" date="2015-02" db="EMBL/GenBank/DDBJ databases">
        <title>Whole genome shotgun sequencing of cultured foodborne pathogen.</title>
        <authorList>
            <person name="Timme R."/>
            <person name="Allard M.W."/>
            <person name="Strain E."/>
            <person name="Evans P.S."/>
            <person name="Brown E."/>
        </authorList>
    </citation>
    <scope>NUCLEOTIDE SEQUENCE [LARGE SCALE GENOMIC DNA]</scope>
    <source>
        <strain evidence="2 3">GCSL-TSO-24</strain>
    </source>
</reference>